<dbReference type="Gramene" id="ESR41526">
    <property type="protein sequence ID" value="ESR41526"/>
    <property type="gene ID" value="CICLE_v10013578mg"/>
</dbReference>
<dbReference type="Proteomes" id="UP000030687">
    <property type="component" value="Unassembled WGS sequence"/>
</dbReference>
<dbReference type="EMBL" id="KI536861">
    <property type="protein sequence ID" value="ESR41526.1"/>
    <property type="molecule type" value="Genomic_DNA"/>
</dbReference>
<dbReference type="InParanoid" id="V4SWG1"/>
<evidence type="ECO:0000256" key="1">
    <source>
        <dbReference type="SAM" id="Phobius"/>
    </source>
</evidence>
<evidence type="ECO:0000313" key="2">
    <source>
        <dbReference type="EMBL" id="ESR41526.1"/>
    </source>
</evidence>
<proteinExistence type="predicted"/>
<name>V4SWG1_CITCL</name>
<keyword evidence="3" id="KW-1185">Reference proteome</keyword>
<feature type="transmembrane region" description="Helical" evidence="1">
    <location>
        <begin position="43"/>
        <end position="67"/>
    </location>
</feature>
<dbReference type="AlphaFoldDB" id="V4SWG1"/>
<accession>V4SWG1</accession>
<dbReference type="OMA" id="EAYFGFN"/>
<dbReference type="STRING" id="85681.V4SWG1"/>
<sequence length="70" mass="7898">MEGFLTSQYGDVDQKIQLFLEKKTIAAFLEAYFGFNFDDLPSVAVVLAIFPLLLASLFAFCVGPLNFQQW</sequence>
<evidence type="ECO:0000313" key="3">
    <source>
        <dbReference type="Proteomes" id="UP000030687"/>
    </source>
</evidence>
<reference evidence="2 3" key="1">
    <citation type="submission" date="2013-10" db="EMBL/GenBank/DDBJ databases">
        <authorList>
            <consortium name="International Citrus Genome Consortium"/>
            <person name="Jenkins J."/>
            <person name="Schmutz J."/>
            <person name="Prochnik S."/>
            <person name="Rokhsar D."/>
            <person name="Gmitter F."/>
            <person name="Ollitrault P."/>
            <person name="Machado M."/>
            <person name="Talon M."/>
            <person name="Wincker P."/>
            <person name="Jaillon O."/>
            <person name="Morgante M."/>
        </authorList>
    </citation>
    <scope>NUCLEOTIDE SEQUENCE</scope>
    <source>
        <strain evidence="3">cv. Clemenules</strain>
    </source>
</reference>
<keyword evidence="1" id="KW-0472">Membrane</keyword>
<dbReference type="eggNOG" id="KOG0065">
    <property type="taxonomic scope" value="Eukaryota"/>
</dbReference>
<gene>
    <name evidence="2" type="ORF">CICLE_v10013578mg</name>
</gene>
<protein>
    <submittedName>
        <fullName evidence="2">Uncharacterized protein</fullName>
    </submittedName>
</protein>
<organism evidence="2 3">
    <name type="scientific">Citrus clementina</name>
    <name type="common">Clementine</name>
    <name type="synonym">Citrus deliciosa x Citrus sinensis</name>
    <dbReference type="NCBI Taxonomy" id="85681"/>
    <lineage>
        <taxon>Eukaryota</taxon>
        <taxon>Viridiplantae</taxon>
        <taxon>Streptophyta</taxon>
        <taxon>Embryophyta</taxon>
        <taxon>Tracheophyta</taxon>
        <taxon>Spermatophyta</taxon>
        <taxon>Magnoliopsida</taxon>
        <taxon>eudicotyledons</taxon>
        <taxon>Gunneridae</taxon>
        <taxon>Pentapetalae</taxon>
        <taxon>rosids</taxon>
        <taxon>malvids</taxon>
        <taxon>Sapindales</taxon>
        <taxon>Rutaceae</taxon>
        <taxon>Aurantioideae</taxon>
        <taxon>Citrus</taxon>
    </lineage>
</organism>
<keyword evidence="1" id="KW-1133">Transmembrane helix</keyword>
<dbReference type="KEGG" id="cic:CICLE_v10013578mg"/>
<keyword evidence="1" id="KW-0812">Transmembrane</keyword>